<protein>
    <submittedName>
        <fullName evidence="3">Secreted protein</fullName>
    </submittedName>
</protein>
<proteinExistence type="predicted"/>
<evidence type="ECO:0000313" key="2">
    <source>
        <dbReference type="Proteomes" id="UP000095287"/>
    </source>
</evidence>
<organism evidence="2 3">
    <name type="scientific">Steinernema glaseri</name>
    <dbReference type="NCBI Taxonomy" id="37863"/>
    <lineage>
        <taxon>Eukaryota</taxon>
        <taxon>Metazoa</taxon>
        <taxon>Ecdysozoa</taxon>
        <taxon>Nematoda</taxon>
        <taxon>Chromadorea</taxon>
        <taxon>Rhabditida</taxon>
        <taxon>Tylenchina</taxon>
        <taxon>Panagrolaimomorpha</taxon>
        <taxon>Strongyloidoidea</taxon>
        <taxon>Steinernematidae</taxon>
        <taxon>Steinernema</taxon>
    </lineage>
</organism>
<keyword evidence="1" id="KW-0472">Membrane</keyword>
<keyword evidence="1" id="KW-0812">Transmembrane</keyword>
<reference evidence="3" key="1">
    <citation type="submission" date="2016-11" db="UniProtKB">
        <authorList>
            <consortium name="WormBaseParasite"/>
        </authorList>
    </citation>
    <scope>IDENTIFICATION</scope>
</reference>
<name>A0A1I7YG75_9BILA</name>
<sequence>MVAIGIWALCGAYVLISLMWRDWCKRCKKERADAASIHPSLDMSGPVVMRPRIFDAEEEAMEDIPL</sequence>
<dbReference type="Proteomes" id="UP000095287">
    <property type="component" value="Unplaced"/>
</dbReference>
<dbReference type="AlphaFoldDB" id="A0A1I7YG75"/>
<keyword evidence="1" id="KW-1133">Transmembrane helix</keyword>
<evidence type="ECO:0000313" key="3">
    <source>
        <dbReference type="WBParaSite" id="L893_g16041.t1"/>
    </source>
</evidence>
<accession>A0A1I7YG75</accession>
<evidence type="ECO:0000256" key="1">
    <source>
        <dbReference type="SAM" id="Phobius"/>
    </source>
</evidence>
<dbReference type="WBParaSite" id="L893_g16041.t1">
    <property type="protein sequence ID" value="L893_g16041.t1"/>
    <property type="gene ID" value="L893_g16041"/>
</dbReference>
<keyword evidence="2" id="KW-1185">Reference proteome</keyword>
<feature type="transmembrane region" description="Helical" evidence="1">
    <location>
        <begin position="6"/>
        <end position="23"/>
    </location>
</feature>